<dbReference type="CDD" id="cd00093">
    <property type="entry name" value="HTH_XRE"/>
    <property type="match status" value="1"/>
</dbReference>
<dbReference type="Gene3D" id="1.10.260.40">
    <property type="entry name" value="lambda repressor-like DNA-binding domains"/>
    <property type="match status" value="1"/>
</dbReference>
<dbReference type="AlphaFoldDB" id="A0A6N1APG4"/>
<dbReference type="InterPro" id="IPR010982">
    <property type="entry name" value="Lambda_DNA-bd_dom_sf"/>
</dbReference>
<dbReference type="SUPFAM" id="SSF47413">
    <property type="entry name" value="lambda repressor-like DNA-binding domains"/>
    <property type="match status" value="1"/>
</dbReference>
<feature type="domain" description="HTH cro/C1-type" evidence="1">
    <location>
        <begin position="28"/>
        <end position="80"/>
    </location>
</feature>
<keyword evidence="3" id="KW-1185">Reference proteome</keyword>
<dbReference type="Pfam" id="PF01381">
    <property type="entry name" value="HTH_3"/>
    <property type="match status" value="1"/>
</dbReference>
<proteinExistence type="predicted"/>
<dbReference type="PROSITE" id="PS50943">
    <property type="entry name" value="HTH_CROC1"/>
    <property type="match status" value="1"/>
</dbReference>
<name>A0A6N1APG4_9PROT</name>
<organism evidence="2 3">
    <name type="scientific">Azospirillum oryzae</name>
    <dbReference type="NCBI Taxonomy" id="286727"/>
    <lineage>
        <taxon>Bacteria</taxon>
        <taxon>Pseudomonadati</taxon>
        <taxon>Pseudomonadota</taxon>
        <taxon>Alphaproteobacteria</taxon>
        <taxon>Rhodospirillales</taxon>
        <taxon>Azospirillaceae</taxon>
        <taxon>Azospirillum</taxon>
    </lineage>
</organism>
<sequence length="100" mass="10743">MVNFNACGRAFPGKNMLTKGVLTPGLCRAARGFLDWTQEELAERATVSRGTIRDFEKGRHALHRSTETLLAAAFTTAGLLLVAREDGGPGVLHPGELPPE</sequence>
<protein>
    <submittedName>
        <fullName evidence="2">Helix-turn-helix transcriptional regulator</fullName>
    </submittedName>
</protein>
<evidence type="ECO:0000313" key="2">
    <source>
        <dbReference type="EMBL" id="QKS53168.1"/>
    </source>
</evidence>
<evidence type="ECO:0000259" key="1">
    <source>
        <dbReference type="PROSITE" id="PS50943"/>
    </source>
</evidence>
<dbReference type="InterPro" id="IPR001387">
    <property type="entry name" value="Cro/C1-type_HTH"/>
</dbReference>
<dbReference type="EMBL" id="CP054619">
    <property type="protein sequence ID" value="QKS53168.1"/>
    <property type="molecule type" value="Genomic_DNA"/>
</dbReference>
<dbReference type="Proteomes" id="UP000509702">
    <property type="component" value="Chromosome"/>
</dbReference>
<accession>A0A6N1APG4</accession>
<dbReference type="KEGG" id="aoz:HUE56_15290"/>
<gene>
    <name evidence="2" type="ORF">HUE56_15290</name>
</gene>
<dbReference type="OrthoDB" id="3782725at2"/>
<evidence type="ECO:0000313" key="3">
    <source>
        <dbReference type="Proteomes" id="UP000509702"/>
    </source>
</evidence>
<reference evidence="2 3" key="1">
    <citation type="submission" date="2020-06" db="EMBL/GenBank/DDBJ databases">
        <title>Complete genome of Azosprillum oryzae KACC14407.</title>
        <authorList>
            <person name="Kim M."/>
            <person name="Park Y.-J."/>
            <person name="Shin J.-H."/>
        </authorList>
    </citation>
    <scope>NUCLEOTIDE SEQUENCE [LARGE SCALE GENOMIC DNA]</scope>
    <source>
        <strain evidence="2 3">KACC 14407</strain>
    </source>
</reference>
<dbReference type="GO" id="GO:0003677">
    <property type="term" value="F:DNA binding"/>
    <property type="evidence" value="ECO:0007669"/>
    <property type="project" value="InterPro"/>
</dbReference>